<name>A0A7Z0WSW9_9PSEU</name>
<keyword evidence="2" id="KW-1185">Reference proteome</keyword>
<protein>
    <submittedName>
        <fullName evidence="1">Uncharacterized protein</fullName>
    </submittedName>
</protein>
<reference evidence="1 2" key="1">
    <citation type="submission" date="2016-12" db="EMBL/GenBank/DDBJ databases">
        <title>The draft genome sequence of Actinophytocola xinjiangensis.</title>
        <authorList>
            <person name="Wang W."/>
            <person name="Yuan L."/>
        </authorList>
    </citation>
    <scope>NUCLEOTIDE SEQUENCE [LARGE SCALE GENOMIC DNA]</scope>
    <source>
        <strain evidence="1 2">CGMCC 4.4663</strain>
    </source>
</reference>
<organism evidence="1 2">
    <name type="scientific">Actinophytocola xinjiangensis</name>
    <dbReference type="NCBI Taxonomy" id="485602"/>
    <lineage>
        <taxon>Bacteria</taxon>
        <taxon>Bacillati</taxon>
        <taxon>Actinomycetota</taxon>
        <taxon>Actinomycetes</taxon>
        <taxon>Pseudonocardiales</taxon>
        <taxon>Pseudonocardiaceae</taxon>
    </lineage>
</organism>
<proteinExistence type="predicted"/>
<sequence length="335" mass="37025">MDLEVLDPRFDAEPTYWRALRERAGLRADWAWEVLAVRAWSGRTPVLLAVAGGARPWAVVCAEWAGLPVRRNGFVGAGRARVLGGLHVRAPGTGSVPGWWAAEDVPVGELLHDYVRAMRRELGIGCRGALLRQVPQEVLDRLRVSPRLVRPTEAMAVLDLTGLRTHDEWAATLPRKRRQNLRKIIRDLAAADHIAVDVVPGSAVDPVEMASVLVHNERKYNTGRLVPLPQNTGYLAALLRQPDTLVGRYTDRRTGRLLALVSILDHPTWPVMRHWSAVPWPDPGARPNLYLNQYSTVVSWATEGGRQGILVGKGKATLKESLGAELVPQFAAVLR</sequence>
<evidence type="ECO:0000313" key="2">
    <source>
        <dbReference type="Proteomes" id="UP000185696"/>
    </source>
</evidence>
<dbReference type="Proteomes" id="UP000185696">
    <property type="component" value="Unassembled WGS sequence"/>
</dbReference>
<gene>
    <name evidence="1" type="ORF">BLA60_03520</name>
</gene>
<dbReference type="AlphaFoldDB" id="A0A7Z0WSW9"/>
<dbReference type="OrthoDB" id="3511946at2"/>
<evidence type="ECO:0000313" key="1">
    <source>
        <dbReference type="EMBL" id="OLF14219.1"/>
    </source>
</evidence>
<comment type="caution">
    <text evidence="1">The sequence shown here is derived from an EMBL/GenBank/DDBJ whole genome shotgun (WGS) entry which is preliminary data.</text>
</comment>
<dbReference type="EMBL" id="MSIF01000001">
    <property type="protein sequence ID" value="OLF14219.1"/>
    <property type="molecule type" value="Genomic_DNA"/>
</dbReference>
<accession>A0A7Z0WSW9</accession>
<dbReference type="RefSeq" id="WP_075131165.1">
    <property type="nucleotide sequence ID" value="NZ_MSIF01000001.1"/>
</dbReference>